<evidence type="ECO:0000256" key="1">
    <source>
        <dbReference type="SAM" id="MobiDB-lite"/>
    </source>
</evidence>
<organism evidence="2 3">
    <name type="scientific">Fistulina hepatica ATCC 64428</name>
    <dbReference type="NCBI Taxonomy" id="1128425"/>
    <lineage>
        <taxon>Eukaryota</taxon>
        <taxon>Fungi</taxon>
        <taxon>Dikarya</taxon>
        <taxon>Basidiomycota</taxon>
        <taxon>Agaricomycotina</taxon>
        <taxon>Agaricomycetes</taxon>
        <taxon>Agaricomycetidae</taxon>
        <taxon>Agaricales</taxon>
        <taxon>Fistulinaceae</taxon>
        <taxon>Fistulina</taxon>
    </lineage>
</organism>
<sequence>MRLTLPSIGGLNLGSDDDVTMMPHYAGTAIYDNFNERYSSTMLCTSVSAPSVSSSRRSSCSSRLSPPSSRSPSPSAPCSSHSSGIPPSACAPPSAVQACEEPIPCPSSCIPPSLRLRMVPSSLEEADAVVLIQSSSCGVSASTPPLLLVGPAMQRLRHPNRPLTKGARVHPYKIARPRSCRPVR</sequence>
<proteinExistence type="predicted"/>
<reference evidence="2 3" key="1">
    <citation type="journal article" date="2015" name="Fungal Genet. Biol.">
        <title>Evolution of novel wood decay mechanisms in Agaricales revealed by the genome sequences of Fistulina hepatica and Cylindrobasidium torrendii.</title>
        <authorList>
            <person name="Floudas D."/>
            <person name="Held B.W."/>
            <person name="Riley R."/>
            <person name="Nagy L.G."/>
            <person name="Koehler G."/>
            <person name="Ransdell A.S."/>
            <person name="Younus H."/>
            <person name="Chow J."/>
            <person name="Chiniquy J."/>
            <person name="Lipzen A."/>
            <person name="Tritt A."/>
            <person name="Sun H."/>
            <person name="Haridas S."/>
            <person name="LaButti K."/>
            <person name="Ohm R.A."/>
            <person name="Kues U."/>
            <person name="Blanchette R.A."/>
            <person name="Grigoriev I.V."/>
            <person name="Minto R.E."/>
            <person name="Hibbett D.S."/>
        </authorList>
    </citation>
    <scope>NUCLEOTIDE SEQUENCE [LARGE SCALE GENOMIC DNA]</scope>
    <source>
        <strain evidence="2 3">ATCC 64428</strain>
    </source>
</reference>
<protein>
    <submittedName>
        <fullName evidence="2">Uncharacterized protein</fullName>
    </submittedName>
</protein>
<evidence type="ECO:0000313" key="3">
    <source>
        <dbReference type="Proteomes" id="UP000054144"/>
    </source>
</evidence>
<dbReference type="Proteomes" id="UP000054144">
    <property type="component" value="Unassembled WGS sequence"/>
</dbReference>
<dbReference type="AlphaFoldDB" id="A0A0D7AA44"/>
<accession>A0A0D7AA44</accession>
<gene>
    <name evidence="2" type="ORF">FISHEDRAFT_74193</name>
</gene>
<feature type="region of interest" description="Disordered" evidence="1">
    <location>
        <begin position="51"/>
        <end position="83"/>
    </location>
</feature>
<evidence type="ECO:0000313" key="2">
    <source>
        <dbReference type="EMBL" id="KIY47852.1"/>
    </source>
</evidence>
<dbReference type="EMBL" id="KN881914">
    <property type="protein sequence ID" value="KIY47852.1"/>
    <property type="molecule type" value="Genomic_DNA"/>
</dbReference>
<name>A0A0D7AA44_9AGAR</name>
<dbReference type="OrthoDB" id="3267542at2759"/>
<keyword evidence="3" id="KW-1185">Reference proteome</keyword>